<dbReference type="AlphaFoldDB" id="A0A8J5W1K5"/>
<evidence type="ECO:0000313" key="1">
    <source>
        <dbReference type="EMBL" id="KAG8070668.1"/>
    </source>
</evidence>
<gene>
    <name evidence="1" type="ORF">GUJ93_ZPchr0006g41339</name>
</gene>
<name>A0A8J5W1K5_ZIZPA</name>
<dbReference type="OrthoDB" id="663372at2759"/>
<sequence>MSAPTSIHFGHLLRVLRYLQGASSQCLFYASDSPLQLHANSDSTWASDLIDHHSITGYCILLGSSPRTWKSKKQAVVSQSSTEAELRALATTTSEIIWL</sequence>
<evidence type="ECO:0000313" key="2">
    <source>
        <dbReference type="Proteomes" id="UP000729402"/>
    </source>
</evidence>
<reference evidence="1" key="1">
    <citation type="journal article" date="2021" name="bioRxiv">
        <title>Whole Genome Assembly and Annotation of Northern Wild Rice, Zizania palustris L., Supports a Whole Genome Duplication in the Zizania Genus.</title>
        <authorList>
            <person name="Haas M."/>
            <person name="Kono T."/>
            <person name="Macchietto M."/>
            <person name="Millas R."/>
            <person name="McGilp L."/>
            <person name="Shao M."/>
            <person name="Duquette J."/>
            <person name="Hirsch C.N."/>
            <person name="Kimball J."/>
        </authorList>
    </citation>
    <scope>NUCLEOTIDE SEQUENCE</scope>
    <source>
        <tissue evidence="1">Fresh leaf tissue</tissue>
    </source>
</reference>
<dbReference type="Proteomes" id="UP000729402">
    <property type="component" value="Unassembled WGS sequence"/>
</dbReference>
<keyword evidence="2" id="KW-1185">Reference proteome</keyword>
<dbReference type="EMBL" id="JAAALK010000283">
    <property type="protein sequence ID" value="KAG8070668.1"/>
    <property type="molecule type" value="Genomic_DNA"/>
</dbReference>
<dbReference type="PANTHER" id="PTHR11439:SF461">
    <property type="entry name" value="OS10G0432200 PROTEIN"/>
    <property type="match status" value="1"/>
</dbReference>
<organism evidence="1 2">
    <name type="scientific">Zizania palustris</name>
    <name type="common">Northern wild rice</name>
    <dbReference type="NCBI Taxonomy" id="103762"/>
    <lineage>
        <taxon>Eukaryota</taxon>
        <taxon>Viridiplantae</taxon>
        <taxon>Streptophyta</taxon>
        <taxon>Embryophyta</taxon>
        <taxon>Tracheophyta</taxon>
        <taxon>Spermatophyta</taxon>
        <taxon>Magnoliopsida</taxon>
        <taxon>Liliopsida</taxon>
        <taxon>Poales</taxon>
        <taxon>Poaceae</taxon>
        <taxon>BOP clade</taxon>
        <taxon>Oryzoideae</taxon>
        <taxon>Oryzeae</taxon>
        <taxon>Zizaniinae</taxon>
        <taxon>Zizania</taxon>
    </lineage>
</organism>
<reference evidence="1" key="2">
    <citation type="submission" date="2021-02" db="EMBL/GenBank/DDBJ databases">
        <authorList>
            <person name="Kimball J.A."/>
            <person name="Haas M.W."/>
            <person name="Macchietto M."/>
            <person name="Kono T."/>
            <person name="Duquette J."/>
            <person name="Shao M."/>
        </authorList>
    </citation>
    <scope>NUCLEOTIDE SEQUENCE</scope>
    <source>
        <tissue evidence="1">Fresh leaf tissue</tissue>
    </source>
</reference>
<dbReference type="CDD" id="cd09272">
    <property type="entry name" value="RNase_HI_RT_Ty1"/>
    <property type="match status" value="1"/>
</dbReference>
<protein>
    <submittedName>
        <fullName evidence="1">Uncharacterized protein</fullName>
    </submittedName>
</protein>
<dbReference type="PANTHER" id="PTHR11439">
    <property type="entry name" value="GAG-POL-RELATED RETROTRANSPOSON"/>
    <property type="match status" value="1"/>
</dbReference>
<comment type="caution">
    <text evidence="1">The sequence shown here is derived from an EMBL/GenBank/DDBJ whole genome shotgun (WGS) entry which is preliminary data.</text>
</comment>
<accession>A0A8J5W1K5</accession>
<proteinExistence type="predicted"/>